<reference evidence="3 4" key="1">
    <citation type="submission" date="2019-06" db="EMBL/GenBank/DDBJ databases">
        <authorList>
            <person name="Rodrigo-Torres L."/>
            <person name="Arahal R. D."/>
            <person name="Lucena T."/>
        </authorList>
    </citation>
    <scope>NUCLEOTIDE SEQUENCE [LARGE SCALE GENOMIC DNA]</scope>
    <source>
        <strain evidence="3 4">SB0023/3</strain>
    </source>
</reference>
<dbReference type="AlphaFoldDB" id="A0A509EL31"/>
<gene>
    <name evidence="3" type="primary">yliI</name>
    <name evidence="3" type="ORF">MET9862_04586</name>
</gene>
<accession>A0A509EL31</accession>
<name>A0A509EL31_9HYPH</name>
<feature type="domain" description="Glucose/Sorbosone dehydrogenase" evidence="2">
    <location>
        <begin position="141"/>
        <end position="473"/>
    </location>
</feature>
<dbReference type="SUPFAM" id="SSF50952">
    <property type="entry name" value="Soluble quinoprotein glucose dehydrogenase"/>
    <property type="match status" value="1"/>
</dbReference>
<proteinExistence type="predicted"/>
<evidence type="ECO:0000313" key="3">
    <source>
        <dbReference type="EMBL" id="VUD73963.1"/>
    </source>
</evidence>
<dbReference type="Proteomes" id="UP000410984">
    <property type="component" value="Unassembled WGS sequence"/>
</dbReference>
<dbReference type="InterPro" id="IPR011042">
    <property type="entry name" value="6-blade_b-propeller_TolB-like"/>
</dbReference>
<protein>
    <submittedName>
        <fullName evidence="3">Aldose sugar dehydrogenase YliI</fullName>
        <ecNumber evidence="3">1.1.5.-</ecNumber>
    </submittedName>
</protein>
<dbReference type="EMBL" id="CABFPH010000095">
    <property type="protein sequence ID" value="VUD73963.1"/>
    <property type="molecule type" value="Genomic_DNA"/>
</dbReference>
<dbReference type="GO" id="GO:0016491">
    <property type="term" value="F:oxidoreductase activity"/>
    <property type="evidence" value="ECO:0007669"/>
    <property type="project" value="UniProtKB-KW"/>
</dbReference>
<dbReference type="PANTHER" id="PTHR19328">
    <property type="entry name" value="HEDGEHOG-INTERACTING PROTEIN"/>
    <property type="match status" value="1"/>
</dbReference>
<dbReference type="Pfam" id="PF07995">
    <property type="entry name" value="GSDH"/>
    <property type="match status" value="1"/>
</dbReference>
<feature type="region of interest" description="Disordered" evidence="1">
    <location>
        <begin position="1"/>
        <end position="45"/>
    </location>
</feature>
<evidence type="ECO:0000259" key="2">
    <source>
        <dbReference type="Pfam" id="PF07995"/>
    </source>
</evidence>
<dbReference type="EC" id="1.1.5.-" evidence="3"/>
<dbReference type="InterPro" id="IPR011041">
    <property type="entry name" value="Quinoprot_gluc/sorb_DH_b-prop"/>
</dbReference>
<evidence type="ECO:0000313" key="4">
    <source>
        <dbReference type="Proteomes" id="UP000410984"/>
    </source>
</evidence>
<dbReference type="InterPro" id="IPR012938">
    <property type="entry name" value="Glc/Sorbosone_DH"/>
</dbReference>
<dbReference type="PANTHER" id="PTHR19328:SF75">
    <property type="entry name" value="ALDOSE SUGAR DEHYDROGENASE YLII"/>
    <property type="match status" value="1"/>
</dbReference>
<organism evidence="3 4">
    <name type="scientific">Methylobacterium symbioticum</name>
    <dbReference type="NCBI Taxonomy" id="2584084"/>
    <lineage>
        <taxon>Bacteria</taxon>
        <taxon>Pseudomonadati</taxon>
        <taxon>Pseudomonadota</taxon>
        <taxon>Alphaproteobacteria</taxon>
        <taxon>Hyphomicrobiales</taxon>
        <taxon>Methylobacteriaceae</taxon>
        <taxon>Methylobacterium</taxon>
    </lineage>
</organism>
<sequence>MLARGRPAAAALEVRASRPISSRDRQASGRPGPARIADEPSQHAEEFPVTRIASIAHVARMAATTTAMTLVLAGAATGQEAPASRIEGGAFSAPTAKGAGSSPAETEAPNTGYKPLLPNQTRAPKPAEATQVEVATVVKGLASPWAMEFLPDGRMVVTEKAGKIRLVAKDGTVGPGLSGVPKVDARGQGGLLDIALSPSFSSDRTVFFSYSEPREKGNGTTLAKAKLVEDGKGGGKLEDLKVVFRQVPAYDGDKHFGSRIVFAGDGKLYLTVGERSDKVTRGQAQDLASGLGKVFRIDTDGNAPKDNPFAGSDKAKAEIWSYGHRNVQAAALDGQGRLWVAEHGPRGGDELNRPRPGLNYGWPVATYGIEYSGEKIGDGVTQAAGTVQPVYYWDPVIGPSGMALYTGSLFPAWKDDFLIGGLVSTGIVAVKLDGDKVVTEERIPLNDRIRDVRVGSDGAVYAVTDGENGKILKLTPKGGAKDGGKEG</sequence>
<dbReference type="Gene3D" id="2.120.10.30">
    <property type="entry name" value="TolB, C-terminal domain"/>
    <property type="match status" value="1"/>
</dbReference>
<feature type="compositionally biased region" description="Basic and acidic residues" evidence="1">
    <location>
        <begin position="36"/>
        <end position="45"/>
    </location>
</feature>
<keyword evidence="4" id="KW-1185">Reference proteome</keyword>
<evidence type="ECO:0000256" key="1">
    <source>
        <dbReference type="SAM" id="MobiDB-lite"/>
    </source>
</evidence>
<keyword evidence="3" id="KW-0560">Oxidoreductase</keyword>
<feature type="region of interest" description="Disordered" evidence="1">
    <location>
        <begin position="90"/>
        <end position="114"/>
    </location>
</feature>